<proteinExistence type="predicted"/>
<organism evidence="1 2">
    <name type="scientific">Coemansia reversa (strain ATCC 12441 / NRRL 1564)</name>
    <dbReference type="NCBI Taxonomy" id="763665"/>
    <lineage>
        <taxon>Eukaryota</taxon>
        <taxon>Fungi</taxon>
        <taxon>Fungi incertae sedis</taxon>
        <taxon>Zoopagomycota</taxon>
        <taxon>Kickxellomycotina</taxon>
        <taxon>Kickxellomycetes</taxon>
        <taxon>Kickxellales</taxon>
        <taxon>Kickxellaceae</taxon>
        <taxon>Coemansia</taxon>
    </lineage>
</organism>
<protein>
    <submittedName>
        <fullName evidence="1">Uncharacterized protein</fullName>
    </submittedName>
</protein>
<keyword evidence="2" id="KW-1185">Reference proteome</keyword>
<gene>
    <name evidence="1" type="ORF">COEREDRAFT_79068</name>
</gene>
<evidence type="ECO:0000313" key="1">
    <source>
        <dbReference type="EMBL" id="PIA19085.1"/>
    </source>
</evidence>
<dbReference type="AlphaFoldDB" id="A0A2G5BJ96"/>
<dbReference type="Proteomes" id="UP000242474">
    <property type="component" value="Unassembled WGS sequence"/>
</dbReference>
<reference evidence="1 2" key="1">
    <citation type="journal article" date="2015" name="Genome Biol. Evol.">
        <title>Phylogenomic analyses indicate that early fungi evolved digesting cell walls of algal ancestors of land plants.</title>
        <authorList>
            <person name="Chang Y."/>
            <person name="Wang S."/>
            <person name="Sekimoto S."/>
            <person name="Aerts A.L."/>
            <person name="Choi C."/>
            <person name="Clum A."/>
            <person name="LaButti K.M."/>
            <person name="Lindquist E.A."/>
            <person name="Yee Ngan C."/>
            <person name="Ohm R.A."/>
            <person name="Salamov A.A."/>
            <person name="Grigoriev I.V."/>
            <person name="Spatafora J.W."/>
            <person name="Berbee M.L."/>
        </authorList>
    </citation>
    <scope>NUCLEOTIDE SEQUENCE [LARGE SCALE GENOMIC DNA]</scope>
    <source>
        <strain evidence="1 2">NRRL 1564</strain>
    </source>
</reference>
<evidence type="ECO:0000313" key="2">
    <source>
        <dbReference type="Proteomes" id="UP000242474"/>
    </source>
</evidence>
<dbReference type="EMBL" id="KZ303487">
    <property type="protein sequence ID" value="PIA19085.1"/>
    <property type="molecule type" value="Genomic_DNA"/>
</dbReference>
<feature type="non-terminal residue" evidence="1">
    <location>
        <position position="1"/>
    </location>
</feature>
<name>A0A2G5BJ96_COERN</name>
<sequence length="70" mass="7934">PIEHQHLRCLLSFDSLGGQYFLTSSYASLVSIHSQQKTAYPSTGKDTQQTQTKYHIINILTTSYSLNKSR</sequence>
<accession>A0A2G5BJ96</accession>